<comment type="caution">
    <text evidence="1">The sequence shown here is derived from an EMBL/GenBank/DDBJ whole genome shotgun (WGS) entry which is preliminary data.</text>
</comment>
<organism evidence="1 2">
    <name type="scientific">Aristaeella lactis</name>
    <dbReference type="NCBI Taxonomy" id="3046383"/>
    <lineage>
        <taxon>Bacteria</taxon>
        <taxon>Bacillati</taxon>
        <taxon>Bacillota</taxon>
        <taxon>Clostridia</taxon>
        <taxon>Eubacteriales</taxon>
        <taxon>Aristaeellaceae</taxon>
        <taxon>Aristaeella</taxon>
    </lineage>
</organism>
<name>A0AC61PLR5_9FIRM</name>
<sequence length="232" mass="24723">MKKVFSLLLALSLVLTCVFALAEETETCTYTIFNETGEKVTELYVTDNLTGEKSENYAGEEGLKKGGIVEISGTNKEGYVITLSFKTESGYEAAFETLHFETVPISLLPAKTEEADATTGATPISFFAPVCTYTVYNTTGEKVTGLYVTDNLTGEKSENLAGEGLEDGASVEISGTNKPGYVITLSFTTESGYEAAFETLHFETVPISLLPAKTDTDATTGATPISFSAPEA</sequence>
<proteinExistence type="predicted"/>
<reference evidence="1" key="1">
    <citation type="submission" date="2017-04" db="EMBL/GenBank/DDBJ databases">
        <authorList>
            <person name="Varghese N."/>
            <person name="Submissions S."/>
        </authorList>
    </citation>
    <scope>NUCLEOTIDE SEQUENCE</scope>
    <source>
        <strain evidence="1">WTE2008</strain>
    </source>
</reference>
<dbReference type="Proteomes" id="UP000192328">
    <property type="component" value="Unassembled WGS sequence"/>
</dbReference>
<gene>
    <name evidence="1" type="ORF">SAMN06297397_1770</name>
</gene>
<protein>
    <submittedName>
        <fullName evidence="1">Uncharacterized protein</fullName>
    </submittedName>
</protein>
<accession>A0AC61PLR5</accession>
<dbReference type="EMBL" id="FWXZ01000003">
    <property type="protein sequence ID" value="SMC65085.1"/>
    <property type="molecule type" value="Genomic_DNA"/>
</dbReference>
<evidence type="ECO:0000313" key="2">
    <source>
        <dbReference type="Proteomes" id="UP000192328"/>
    </source>
</evidence>
<evidence type="ECO:0000313" key="1">
    <source>
        <dbReference type="EMBL" id="SMC65085.1"/>
    </source>
</evidence>
<keyword evidence="2" id="KW-1185">Reference proteome</keyword>